<feature type="non-terminal residue" evidence="2">
    <location>
        <position position="203"/>
    </location>
</feature>
<dbReference type="EMBL" id="LGRX02020780">
    <property type="protein sequence ID" value="KAK3257265.1"/>
    <property type="molecule type" value="Genomic_DNA"/>
</dbReference>
<reference evidence="2 3" key="1">
    <citation type="journal article" date="2015" name="Genome Biol. Evol.">
        <title>Comparative Genomics of a Bacterivorous Green Alga Reveals Evolutionary Causalities and Consequences of Phago-Mixotrophic Mode of Nutrition.</title>
        <authorList>
            <person name="Burns J.A."/>
            <person name="Paasch A."/>
            <person name="Narechania A."/>
            <person name="Kim E."/>
        </authorList>
    </citation>
    <scope>NUCLEOTIDE SEQUENCE [LARGE SCALE GENOMIC DNA]</scope>
    <source>
        <strain evidence="2 3">PLY_AMNH</strain>
    </source>
</reference>
<organism evidence="2 3">
    <name type="scientific">Cymbomonas tetramitiformis</name>
    <dbReference type="NCBI Taxonomy" id="36881"/>
    <lineage>
        <taxon>Eukaryota</taxon>
        <taxon>Viridiplantae</taxon>
        <taxon>Chlorophyta</taxon>
        <taxon>Pyramimonadophyceae</taxon>
        <taxon>Pyramimonadales</taxon>
        <taxon>Pyramimonadaceae</taxon>
        <taxon>Cymbomonas</taxon>
    </lineage>
</organism>
<dbReference type="AlphaFoldDB" id="A0AAE0FCS7"/>
<feature type="chain" id="PRO_5042204103" evidence="1">
    <location>
        <begin position="28"/>
        <end position="203"/>
    </location>
</feature>
<sequence length="203" mass="22476">MKPCYEGARVILLLVCASQFTAPRAHTTDVCWIWSNNGQGITFYVGTWHDTAQECDVYSTLNSLGEVEDCTAGTSGCLFCPLLVTSTSGEAYLHEGHMVEVDSVVSQWTCRGYCDQTYGSSCGCDRKGWTSFYVDVPCGTGIWTIDAPNHYIYDPVTVSPAHYCTIDRTTYVGAKYKGVDYNWIGNNEGTTYSNPIYTWDSTC</sequence>
<name>A0AAE0FCS7_9CHLO</name>
<evidence type="ECO:0000256" key="1">
    <source>
        <dbReference type="SAM" id="SignalP"/>
    </source>
</evidence>
<protein>
    <submittedName>
        <fullName evidence="2">Uncharacterized protein</fullName>
    </submittedName>
</protein>
<keyword evidence="1" id="KW-0732">Signal</keyword>
<proteinExistence type="predicted"/>
<accession>A0AAE0FCS7</accession>
<comment type="caution">
    <text evidence="2">The sequence shown here is derived from an EMBL/GenBank/DDBJ whole genome shotgun (WGS) entry which is preliminary data.</text>
</comment>
<dbReference type="Proteomes" id="UP001190700">
    <property type="component" value="Unassembled WGS sequence"/>
</dbReference>
<evidence type="ECO:0000313" key="2">
    <source>
        <dbReference type="EMBL" id="KAK3257265.1"/>
    </source>
</evidence>
<keyword evidence="3" id="KW-1185">Reference proteome</keyword>
<evidence type="ECO:0000313" key="3">
    <source>
        <dbReference type="Proteomes" id="UP001190700"/>
    </source>
</evidence>
<feature type="signal peptide" evidence="1">
    <location>
        <begin position="1"/>
        <end position="27"/>
    </location>
</feature>
<gene>
    <name evidence="2" type="ORF">CYMTET_33640</name>
</gene>